<evidence type="ECO:0000256" key="7">
    <source>
        <dbReference type="ARBA" id="ARBA00023128"/>
    </source>
</evidence>
<keyword evidence="12" id="KW-1185">Reference proteome</keyword>
<keyword evidence="6 10" id="KW-1133">Transmembrane helix</keyword>
<comment type="caution">
    <text evidence="11">The sequence shown here is derived from an EMBL/GenBank/DDBJ whole genome shotgun (WGS) entry which is preliminary data.</text>
</comment>
<keyword evidence="7" id="KW-0496">Mitochondrion</keyword>
<evidence type="ECO:0000256" key="6">
    <source>
        <dbReference type="ARBA" id="ARBA00022989"/>
    </source>
</evidence>
<name>A0A9P4J9U1_9PEZI</name>
<keyword evidence="2" id="KW-0813">Transport</keyword>
<evidence type="ECO:0000256" key="8">
    <source>
        <dbReference type="ARBA" id="ARBA00023136"/>
    </source>
</evidence>
<dbReference type="Proteomes" id="UP000799439">
    <property type="component" value="Unassembled WGS sequence"/>
</dbReference>
<organism evidence="11 12">
    <name type="scientific">Myriangium duriaei CBS 260.36</name>
    <dbReference type="NCBI Taxonomy" id="1168546"/>
    <lineage>
        <taxon>Eukaryota</taxon>
        <taxon>Fungi</taxon>
        <taxon>Dikarya</taxon>
        <taxon>Ascomycota</taxon>
        <taxon>Pezizomycotina</taxon>
        <taxon>Dothideomycetes</taxon>
        <taxon>Dothideomycetidae</taxon>
        <taxon>Myriangiales</taxon>
        <taxon>Myriangiaceae</taxon>
        <taxon>Myriangium</taxon>
    </lineage>
</organism>
<dbReference type="EMBL" id="ML996082">
    <property type="protein sequence ID" value="KAF2156092.1"/>
    <property type="molecule type" value="Genomic_DNA"/>
</dbReference>
<evidence type="ECO:0000313" key="11">
    <source>
        <dbReference type="EMBL" id="KAF2156092.1"/>
    </source>
</evidence>
<reference evidence="11" key="1">
    <citation type="journal article" date="2020" name="Stud. Mycol.">
        <title>101 Dothideomycetes genomes: a test case for predicting lifestyles and emergence of pathogens.</title>
        <authorList>
            <person name="Haridas S."/>
            <person name="Albert R."/>
            <person name="Binder M."/>
            <person name="Bloem J."/>
            <person name="Labutti K."/>
            <person name="Salamov A."/>
            <person name="Andreopoulos B."/>
            <person name="Baker S."/>
            <person name="Barry K."/>
            <person name="Bills G."/>
            <person name="Bluhm B."/>
            <person name="Cannon C."/>
            <person name="Castanera R."/>
            <person name="Culley D."/>
            <person name="Daum C."/>
            <person name="Ezra D."/>
            <person name="Gonzalez J."/>
            <person name="Henrissat B."/>
            <person name="Kuo A."/>
            <person name="Liang C."/>
            <person name="Lipzen A."/>
            <person name="Lutzoni F."/>
            <person name="Magnuson J."/>
            <person name="Mondo S."/>
            <person name="Nolan M."/>
            <person name="Ohm R."/>
            <person name="Pangilinan J."/>
            <person name="Park H.-J."/>
            <person name="Ramirez L."/>
            <person name="Alfaro M."/>
            <person name="Sun H."/>
            <person name="Tritt A."/>
            <person name="Yoshinaga Y."/>
            <person name="Zwiers L.-H."/>
            <person name="Turgeon B."/>
            <person name="Goodwin S."/>
            <person name="Spatafora J."/>
            <person name="Crous P."/>
            <person name="Grigoriev I."/>
        </authorList>
    </citation>
    <scope>NUCLEOTIDE SEQUENCE</scope>
    <source>
        <strain evidence="11">CBS 260.36</strain>
    </source>
</reference>
<comment type="subcellular location">
    <subcellularLocation>
        <location evidence="1">Mitochondrion outer membrane</location>
        <topology evidence="1">Single-pass membrane protein</topology>
    </subcellularLocation>
</comment>
<dbReference type="GO" id="GO:0006626">
    <property type="term" value="P:protein targeting to mitochondrion"/>
    <property type="evidence" value="ECO:0007669"/>
    <property type="project" value="UniProtKB-ARBA"/>
</dbReference>
<proteinExistence type="inferred from homology"/>
<dbReference type="InterPro" id="IPR019603">
    <property type="entry name" value="Tom5"/>
</dbReference>
<evidence type="ECO:0000256" key="10">
    <source>
        <dbReference type="SAM" id="Phobius"/>
    </source>
</evidence>
<evidence type="ECO:0000256" key="4">
    <source>
        <dbReference type="ARBA" id="ARBA00022787"/>
    </source>
</evidence>
<evidence type="ECO:0000256" key="9">
    <source>
        <dbReference type="ARBA" id="ARBA00025716"/>
    </source>
</evidence>
<gene>
    <name evidence="11" type="ORF">K461DRAFT_291044</name>
</gene>
<evidence type="ECO:0000256" key="5">
    <source>
        <dbReference type="ARBA" id="ARBA00022927"/>
    </source>
</evidence>
<dbReference type="OrthoDB" id="4150500at2759"/>
<evidence type="ECO:0000256" key="3">
    <source>
        <dbReference type="ARBA" id="ARBA00022692"/>
    </source>
</evidence>
<keyword evidence="3 10" id="KW-0812">Transmembrane</keyword>
<dbReference type="Pfam" id="PF10642">
    <property type="entry name" value="Tom5"/>
    <property type="match status" value="1"/>
</dbReference>
<sequence>MFGGAPPPPSKAELKAQEEVARTTVTAGLITCALLYLSPFAVDYVKRLV</sequence>
<dbReference type="AlphaFoldDB" id="A0A9P4J9U1"/>
<accession>A0A9P4J9U1</accession>
<keyword evidence="8 10" id="KW-0472">Membrane</keyword>
<evidence type="ECO:0000313" key="12">
    <source>
        <dbReference type="Proteomes" id="UP000799439"/>
    </source>
</evidence>
<evidence type="ECO:0000256" key="2">
    <source>
        <dbReference type="ARBA" id="ARBA00022448"/>
    </source>
</evidence>
<dbReference type="GO" id="GO:0015031">
    <property type="term" value="P:protein transport"/>
    <property type="evidence" value="ECO:0007669"/>
    <property type="project" value="UniProtKB-KW"/>
</dbReference>
<evidence type="ECO:0008006" key="13">
    <source>
        <dbReference type="Google" id="ProtNLM"/>
    </source>
</evidence>
<keyword evidence="4" id="KW-1000">Mitochondrion outer membrane</keyword>
<protein>
    <recommendedName>
        <fullName evidence="13">Mitochondrial outer membrane translocase complex, subunit Tom5</fullName>
    </recommendedName>
</protein>
<keyword evidence="5" id="KW-0653">Protein transport</keyword>
<feature type="transmembrane region" description="Helical" evidence="10">
    <location>
        <begin position="20"/>
        <end position="42"/>
    </location>
</feature>
<evidence type="ECO:0000256" key="1">
    <source>
        <dbReference type="ARBA" id="ARBA00004572"/>
    </source>
</evidence>
<comment type="similarity">
    <text evidence="9">Belongs to the Tom5 family.</text>
</comment>
<dbReference type="GO" id="GO:0005741">
    <property type="term" value="C:mitochondrial outer membrane"/>
    <property type="evidence" value="ECO:0007669"/>
    <property type="project" value="UniProtKB-SubCell"/>
</dbReference>